<evidence type="ECO:0000256" key="2">
    <source>
        <dbReference type="SAM" id="MobiDB-lite"/>
    </source>
</evidence>
<name>A0A6P5QJA6_MUSCR</name>
<dbReference type="Proteomes" id="UP000515126">
    <property type="component" value="Chromosome 10"/>
</dbReference>
<evidence type="ECO:0000313" key="5">
    <source>
        <dbReference type="RefSeq" id="XP_021030716.1"/>
    </source>
</evidence>
<dbReference type="InterPro" id="IPR027882">
    <property type="entry name" value="SOGA1/2-like_CC"/>
</dbReference>
<protein>
    <submittedName>
        <fullName evidence="5 6">Uncharacterized protein KIAA0408 homolog</fullName>
    </submittedName>
</protein>
<feature type="region of interest" description="Disordered" evidence="2">
    <location>
        <begin position="1"/>
        <end position="30"/>
    </location>
</feature>
<evidence type="ECO:0000313" key="6">
    <source>
        <dbReference type="RefSeq" id="XP_021030717.1"/>
    </source>
</evidence>
<dbReference type="KEGG" id="mcal:110303830"/>
<dbReference type="RefSeq" id="XP_021030717.1">
    <property type="nucleotide sequence ID" value="XM_021175058.2"/>
</dbReference>
<proteinExistence type="predicted"/>
<evidence type="ECO:0000256" key="1">
    <source>
        <dbReference type="ARBA" id="ARBA00023054"/>
    </source>
</evidence>
<keyword evidence="1" id="KW-0175">Coiled coil</keyword>
<dbReference type="GeneID" id="110303830"/>
<keyword evidence="4" id="KW-1185">Reference proteome</keyword>
<sequence>MSSSSPVADIHTIATDLHEQRGSTEANRHKEKMELLNQFDKERKEWESQWKIMQKKIEELCQEVKLQRKMNMNEYSKVIDLCRDQDKMEFPPNHLNSGQCELRVLNYRDDPEKEKKIERNFLGEESQGSPEQNIHTETKVEFWNPLATDRKACETWAGENTSKERKDFSVALNTALEELAKVSEELCTFQEEIQKRSNHRRMKSDPVLQEMPKAIPVPPEDHLISNGQGILPTNLEKEMQKKNLSCAYGLQSNSINNCGTGTTGLQRSETPPTPPPRSTSRNLPSSYSEQAQERLKESLYHRWVAREIQDKTDSNPYFLLRQSPLFPQEGKSLKDSTMFSSWTPEVKIDRNLPGNKDTGLNLWSCDTILGTKESPSRPSQKTCFTSSGAKFEKVFPDDPTKLHLDLHVKNDFLPSVTQRDPVRIYNCNFEPTPRNEMLAAKIDEFNRTVFRTDRSCQAIQQSEIYTKSPDNLNTRDISTAQKAYLSEGDNGTSVLKASDNVSVPMENVFSDPAKIYSAGLVNQTQTRESPSSYQLMLHEHDWRSSNFSSRPRSADPRSNYGVVEKLLKTYETETRSALQNSKCFRNNWTKCGSDKSIAVKASNGKGFSRPARPANRRLPSRWASRSPSAPLALRRTAHRYKVSLQTEA</sequence>
<dbReference type="Pfam" id="PF14818">
    <property type="entry name" value="SOGA1-2-like_CC"/>
    <property type="match status" value="1"/>
</dbReference>
<dbReference type="PANTHER" id="PTHR15705:SF1">
    <property type="entry name" value="RIKEN CDNA 9330159F19 GENE"/>
    <property type="match status" value="1"/>
</dbReference>
<dbReference type="AlphaFoldDB" id="A0A6P5QJA6"/>
<feature type="region of interest" description="Disordered" evidence="2">
    <location>
        <begin position="258"/>
        <end position="290"/>
    </location>
</feature>
<feature type="compositionally biased region" description="Low complexity" evidence="2">
    <location>
        <begin position="620"/>
        <end position="629"/>
    </location>
</feature>
<dbReference type="RefSeq" id="XP_021030716.1">
    <property type="nucleotide sequence ID" value="XM_021175057.2"/>
</dbReference>
<feature type="region of interest" description="Disordered" evidence="2">
    <location>
        <begin position="603"/>
        <end position="629"/>
    </location>
</feature>
<dbReference type="CTD" id="9729"/>
<evidence type="ECO:0000259" key="3">
    <source>
        <dbReference type="Pfam" id="PF14818"/>
    </source>
</evidence>
<dbReference type="PANTHER" id="PTHR15705">
    <property type="entry name" value="MCG7194, ISOFORM CRA_A"/>
    <property type="match status" value="1"/>
</dbReference>
<organism evidence="4 6">
    <name type="scientific">Mus caroli</name>
    <name type="common">Ryukyu mouse</name>
    <name type="synonym">Ricefield mouse</name>
    <dbReference type="NCBI Taxonomy" id="10089"/>
    <lineage>
        <taxon>Eukaryota</taxon>
        <taxon>Metazoa</taxon>
        <taxon>Chordata</taxon>
        <taxon>Craniata</taxon>
        <taxon>Vertebrata</taxon>
        <taxon>Euteleostomi</taxon>
        <taxon>Mammalia</taxon>
        <taxon>Eutheria</taxon>
        <taxon>Euarchontoglires</taxon>
        <taxon>Glires</taxon>
        <taxon>Rodentia</taxon>
        <taxon>Myomorpha</taxon>
        <taxon>Muroidea</taxon>
        <taxon>Muridae</taxon>
        <taxon>Murinae</taxon>
        <taxon>Mus</taxon>
        <taxon>Mus</taxon>
    </lineage>
</organism>
<gene>
    <name evidence="5 6" type="primary">Kiaa0408</name>
</gene>
<reference evidence="5 6" key="1">
    <citation type="submission" date="2025-04" db="UniProtKB">
        <authorList>
            <consortium name="RefSeq"/>
        </authorList>
    </citation>
    <scope>IDENTIFICATION</scope>
</reference>
<accession>A0A6P5QJA6</accession>
<feature type="domain" description="SOGA 1/2-like coiled-coil" evidence="3">
    <location>
        <begin position="16"/>
        <end position="68"/>
    </location>
</feature>
<evidence type="ECO:0000313" key="4">
    <source>
        <dbReference type="Proteomes" id="UP000515126"/>
    </source>
</evidence>
<feature type="compositionally biased region" description="Basic and acidic residues" evidence="2">
    <location>
        <begin position="16"/>
        <end position="30"/>
    </location>
</feature>